<dbReference type="PANTHER" id="PTHR31111:SF130">
    <property type="entry name" value="F-BOX ASSOCIATED UBIQUITINATION EFFECTOR FAMILY PROTEIN"/>
    <property type="match status" value="1"/>
</dbReference>
<dbReference type="Proteomes" id="UP000467841">
    <property type="component" value="Unassembled WGS sequence"/>
</dbReference>
<dbReference type="AlphaFoldDB" id="A0A6D2L8Q4"/>
<dbReference type="PANTHER" id="PTHR31111">
    <property type="entry name" value="BNAA05G37150D PROTEIN-RELATED"/>
    <property type="match status" value="1"/>
</dbReference>
<dbReference type="OrthoDB" id="1100493at2759"/>
<comment type="caution">
    <text evidence="2">The sequence shown here is derived from an EMBL/GenBank/DDBJ whole genome shotgun (WGS) entry which is preliminary data.</text>
</comment>
<gene>
    <name evidence="2" type="ORF">MERR_LOCUS48503</name>
</gene>
<reference evidence="2" key="1">
    <citation type="submission" date="2020-01" db="EMBL/GenBank/DDBJ databases">
        <authorList>
            <person name="Mishra B."/>
        </authorList>
    </citation>
    <scope>NUCLEOTIDE SEQUENCE [LARGE SCALE GENOMIC DNA]</scope>
</reference>
<keyword evidence="3" id="KW-1185">Reference proteome</keyword>
<protein>
    <recommendedName>
        <fullName evidence="1">F-box associated beta-propeller type 3 domain-containing protein</fullName>
    </recommendedName>
</protein>
<organism evidence="2 3">
    <name type="scientific">Microthlaspi erraticum</name>
    <dbReference type="NCBI Taxonomy" id="1685480"/>
    <lineage>
        <taxon>Eukaryota</taxon>
        <taxon>Viridiplantae</taxon>
        <taxon>Streptophyta</taxon>
        <taxon>Embryophyta</taxon>
        <taxon>Tracheophyta</taxon>
        <taxon>Spermatophyta</taxon>
        <taxon>Magnoliopsida</taxon>
        <taxon>eudicotyledons</taxon>
        <taxon>Gunneridae</taxon>
        <taxon>Pentapetalae</taxon>
        <taxon>rosids</taxon>
        <taxon>malvids</taxon>
        <taxon>Brassicales</taxon>
        <taxon>Brassicaceae</taxon>
        <taxon>Coluteocarpeae</taxon>
        <taxon>Microthlaspi</taxon>
    </lineage>
</organism>
<evidence type="ECO:0000313" key="3">
    <source>
        <dbReference type="Proteomes" id="UP000467841"/>
    </source>
</evidence>
<sequence>MWRKIQCPLAHYPLDNDKGICINGVLYYLAKPRGENNQYSQVLVCFDVRSEKFSFIDSESYIYVNPYGDGDTKWINYKGKLGLIECVINCDCAELRLWVLADVEKQEWSKYVYTLPPDDIKNVDRHNVSVVGMTATGIGEYHHRVYAFVDVVEDLHVNDAKYLKSSQGLNNIWETPNPIIRKMPKLPKPQNLGNSAPLLKNKYDLLADLE</sequence>
<dbReference type="Pfam" id="PF08268">
    <property type="entry name" value="FBA_3"/>
    <property type="match status" value="1"/>
</dbReference>
<evidence type="ECO:0000259" key="1">
    <source>
        <dbReference type="Pfam" id="PF08268"/>
    </source>
</evidence>
<feature type="domain" description="F-box associated beta-propeller type 3" evidence="1">
    <location>
        <begin position="2"/>
        <end position="137"/>
    </location>
</feature>
<dbReference type="InterPro" id="IPR013187">
    <property type="entry name" value="F-box-assoc_dom_typ3"/>
</dbReference>
<dbReference type="EMBL" id="CACVBM020001862">
    <property type="protein sequence ID" value="CAA7061267.1"/>
    <property type="molecule type" value="Genomic_DNA"/>
</dbReference>
<evidence type="ECO:0000313" key="2">
    <source>
        <dbReference type="EMBL" id="CAA7061267.1"/>
    </source>
</evidence>
<accession>A0A6D2L8Q4</accession>
<proteinExistence type="predicted"/>
<name>A0A6D2L8Q4_9BRAS</name>
<dbReference type="NCBIfam" id="TIGR01640">
    <property type="entry name" value="F_box_assoc_1"/>
    <property type="match status" value="1"/>
</dbReference>
<dbReference type="InterPro" id="IPR017451">
    <property type="entry name" value="F-box-assoc_interact_dom"/>
</dbReference>